<comment type="caution">
    <text evidence="1">The sequence shown here is derived from an EMBL/GenBank/DDBJ whole genome shotgun (WGS) entry which is preliminary data.</text>
</comment>
<dbReference type="Proteomes" id="UP001291623">
    <property type="component" value="Unassembled WGS sequence"/>
</dbReference>
<protein>
    <submittedName>
        <fullName evidence="1">Uncharacterized protein</fullName>
    </submittedName>
</protein>
<evidence type="ECO:0000313" key="2">
    <source>
        <dbReference type="Proteomes" id="UP001291623"/>
    </source>
</evidence>
<proteinExistence type="predicted"/>
<evidence type="ECO:0000313" key="1">
    <source>
        <dbReference type="EMBL" id="KAK4360168.1"/>
    </source>
</evidence>
<dbReference type="EMBL" id="JAVYJV010000010">
    <property type="protein sequence ID" value="KAK4360168.1"/>
    <property type="molecule type" value="Genomic_DNA"/>
</dbReference>
<gene>
    <name evidence="1" type="ORF">RND71_019120</name>
</gene>
<organism evidence="1 2">
    <name type="scientific">Anisodus tanguticus</name>
    <dbReference type="NCBI Taxonomy" id="243964"/>
    <lineage>
        <taxon>Eukaryota</taxon>
        <taxon>Viridiplantae</taxon>
        <taxon>Streptophyta</taxon>
        <taxon>Embryophyta</taxon>
        <taxon>Tracheophyta</taxon>
        <taxon>Spermatophyta</taxon>
        <taxon>Magnoliopsida</taxon>
        <taxon>eudicotyledons</taxon>
        <taxon>Gunneridae</taxon>
        <taxon>Pentapetalae</taxon>
        <taxon>asterids</taxon>
        <taxon>lamiids</taxon>
        <taxon>Solanales</taxon>
        <taxon>Solanaceae</taxon>
        <taxon>Solanoideae</taxon>
        <taxon>Hyoscyameae</taxon>
        <taxon>Anisodus</taxon>
    </lineage>
</organism>
<keyword evidence="2" id="KW-1185">Reference proteome</keyword>
<reference evidence="1" key="1">
    <citation type="submission" date="2023-12" db="EMBL/GenBank/DDBJ databases">
        <title>Genome assembly of Anisodus tanguticus.</title>
        <authorList>
            <person name="Wang Y.-J."/>
        </authorList>
    </citation>
    <scope>NUCLEOTIDE SEQUENCE</scope>
    <source>
        <strain evidence="1">KB-2021</strain>
        <tissue evidence="1">Leaf</tissue>
    </source>
</reference>
<accession>A0AAE1RZY5</accession>
<dbReference type="AlphaFoldDB" id="A0AAE1RZY5"/>
<name>A0AAE1RZY5_9SOLA</name>
<sequence length="109" mass="12812">MDARKVCGRLELNQIEGTIPWRSLTKHVKCKTTYFLRCLLLNRAHCFYDAQKRNKPKTCYIKIETDVQLYITQAYVLFFSQHQIILIHFKHERVTQTLENVVANSGPAN</sequence>